<dbReference type="EMBL" id="NXFY01000001">
    <property type="protein sequence ID" value="PHO19474.1"/>
    <property type="molecule type" value="Genomic_DNA"/>
</dbReference>
<dbReference type="AlphaFoldDB" id="A0A2G1DM73"/>
<sequence length="168" mass="19800">MNKFLYSIFILVFIVIIFVIYNQTNSSKKPNRLTCQNVTNTYEEIYDKKTIAKAKELLSAGNYKLNISMNYAKKSDIKSYFSESDFKHILDSVLDNYEEEYEHNAIKYITINSSFREKDIDSNNGYISFDFIFDNQTIYKIKTEFKDSNIDELEDRVNCVIKSFVSIK</sequence>
<name>A0A2G1DM73_9BACT</name>
<evidence type="ECO:0000313" key="3">
    <source>
        <dbReference type="EMBL" id="PHO19474.1"/>
    </source>
</evidence>
<feature type="transmembrane region" description="Helical" evidence="1">
    <location>
        <begin position="6"/>
        <end position="22"/>
    </location>
</feature>
<evidence type="ECO:0000313" key="2">
    <source>
        <dbReference type="EMBL" id="AXX92247.1"/>
    </source>
</evidence>
<reference evidence="3 4" key="1">
    <citation type="submission" date="2017-09" db="EMBL/GenBank/DDBJ databases">
        <title>Arcobacter canalis sp. nov., a new species isolated from a water canal contaminated with urban sewage.</title>
        <authorList>
            <person name="Perez-Cataluna A."/>
            <person name="Salas-Masso N."/>
            <person name="Figueras M.J."/>
        </authorList>
    </citation>
    <scope>NUCLEOTIDE SEQUENCE [LARGE SCALE GENOMIC DNA]</scope>
    <source>
        <strain evidence="3 4">F98-3</strain>
    </source>
</reference>
<keyword evidence="1" id="KW-0472">Membrane</keyword>
<protein>
    <submittedName>
        <fullName evidence="3">Uncharacterized protein</fullName>
    </submittedName>
</protein>
<reference evidence="2 5" key="2">
    <citation type="submission" date="2018-08" db="EMBL/GenBank/DDBJ databases">
        <title>Complete genome of the Arcobacter molluscorum type strain LMG 25693.</title>
        <authorList>
            <person name="Miller W.G."/>
            <person name="Yee E."/>
            <person name="Bono J.L."/>
        </authorList>
    </citation>
    <scope>NUCLEOTIDE SEQUENCE [LARGE SCALE GENOMIC DNA]</scope>
    <source>
        <strain evidence="2 5">CECT 7696</strain>
    </source>
</reference>
<dbReference type="RefSeq" id="WP_099341290.1">
    <property type="nucleotide sequence ID" value="NZ_CP032098.1"/>
</dbReference>
<keyword evidence="1" id="KW-0812">Transmembrane</keyword>
<proteinExistence type="predicted"/>
<dbReference type="Proteomes" id="UP000262712">
    <property type="component" value="Chromosome"/>
</dbReference>
<keyword evidence="4" id="KW-1185">Reference proteome</keyword>
<dbReference type="EMBL" id="CP032098">
    <property type="protein sequence ID" value="AXX92247.1"/>
    <property type="molecule type" value="Genomic_DNA"/>
</dbReference>
<evidence type="ECO:0000313" key="4">
    <source>
        <dbReference type="Proteomes" id="UP000221222"/>
    </source>
</evidence>
<evidence type="ECO:0000313" key="5">
    <source>
        <dbReference type="Proteomes" id="UP000262712"/>
    </source>
</evidence>
<dbReference type="Proteomes" id="UP000221222">
    <property type="component" value="Unassembled WGS sequence"/>
</dbReference>
<accession>A0A2G1DM73</accession>
<dbReference type="KEGG" id="amol:AMOL_1266"/>
<keyword evidence="1" id="KW-1133">Transmembrane helix</keyword>
<gene>
    <name evidence="2" type="ORF">AMOL_1266</name>
    <name evidence="3" type="ORF">CPU12_01455</name>
</gene>
<evidence type="ECO:0000256" key="1">
    <source>
        <dbReference type="SAM" id="Phobius"/>
    </source>
</evidence>
<organism evidence="3 4">
    <name type="scientific">Malaciobacter molluscorum LMG 25693</name>
    <dbReference type="NCBI Taxonomy" id="870501"/>
    <lineage>
        <taxon>Bacteria</taxon>
        <taxon>Pseudomonadati</taxon>
        <taxon>Campylobacterota</taxon>
        <taxon>Epsilonproteobacteria</taxon>
        <taxon>Campylobacterales</taxon>
        <taxon>Arcobacteraceae</taxon>
        <taxon>Malaciobacter</taxon>
    </lineage>
</organism>